<evidence type="ECO:0000256" key="3">
    <source>
        <dbReference type="ARBA" id="ARBA00022692"/>
    </source>
</evidence>
<feature type="transmembrane region" description="Helical" evidence="8">
    <location>
        <begin position="43"/>
        <end position="70"/>
    </location>
</feature>
<keyword evidence="5 8" id="KW-1133">Transmembrane helix</keyword>
<dbReference type="Pfam" id="PF18967">
    <property type="entry name" value="PycTM"/>
    <property type="match status" value="1"/>
</dbReference>
<keyword evidence="2" id="KW-1003">Cell membrane</keyword>
<evidence type="ECO:0000256" key="5">
    <source>
        <dbReference type="ARBA" id="ARBA00022989"/>
    </source>
</evidence>
<comment type="caution">
    <text evidence="10">The sequence shown here is derived from an EMBL/GenBank/DDBJ whole genome shotgun (WGS) entry which is preliminary data.</text>
</comment>
<keyword evidence="3 8" id="KW-0812">Transmembrane</keyword>
<keyword evidence="7 8" id="KW-0472">Membrane</keyword>
<dbReference type="Proteomes" id="UP001596391">
    <property type="component" value="Unassembled WGS sequence"/>
</dbReference>
<gene>
    <name evidence="10" type="ORF">ACFQBQ_08095</name>
</gene>
<feature type="transmembrane region" description="Helical" evidence="8">
    <location>
        <begin position="76"/>
        <end position="99"/>
    </location>
</feature>
<evidence type="ECO:0000256" key="2">
    <source>
        <dbReference type="ARBA" id="ARBA00022475"/>
    </source>
</evidence>
<keyword evidence="6" id="KW-0051">Antiviral defense</keyword>
<evidence type="ECO:0000256" key="8">
    <source>
        <dbReference type="SAM" id="Phobius"/>
    </source>
</evidence>
<comment type="subcellular location">
    <subcellularLocation>
        <location evidence="1">Cell membrane</location>
    </subcellularLocation>
</comment>
<evidence type="ECO:0000256" key="4">
    <source>
        <dbReference type="ARBA" id="ARBA00022741"/>
    </source>
</evidence>
<evidence type="ECO:0000259" key="9">
    <source>
        <dbReference type="Pfam" id="PF18967"/>
    </source>
</evidence>
<accession>A0ABW1Z8M9</accession>
<reference evidence="11" key="1">
    <citation type="journal article" date="2019" name="Int. J. Syst. Evol. Microbiol.">
        <title>The Global Catalogue of Microorganisms (GCM) 10K type strain sequencing project: providing services to taxonomists for standard genome sequencing and annotation.</title>
        <authorList>
            <consortium name="The Broad Institute Genomics Platform"/>
            <consortium name="The Broad Institute Genome Sequencing Center for Infectious Disease"/>
            <person name="Wu L."/>
            <person name="Ma J."/>
        </authorList>
    </citation>
    <scope>NUCLEOTIDE SEQUENCE [LARGE SCALE GENOMIC DNA]</scope>
    <source>
        <strain evidence="11">CGMCC 1.16026</strain>
    </source>
</reference>
<dbReference type="InterPro" id="IPR043760">
    <property type="entry name" value="PycTM_dom"/>
</dbReference>
<evidence type="ECO:0000256" key="1">
    <source>
        <dbReference type="ARBA" id="ARBA00004236"/>
    </source>
</evidence>
<feature type="domain" description="Pycsar effector protein" evidence="9">
    <location>
        <begin position="23"/>
        <end position="179"/>
    </location>
</feature>
<proteinExistence type="predicted"/>
<evidence type="ECO:0000256" key="6">
    <source>
        <dbReference type="ARBA" id="ARBA00023118"/>
    </source>
</evidence>
<evidence type="ECO:0000313" key="10">
    <source>
        <dbReference type="EMBL" id="MFC6645544.1"/>
    </source>
</evidence>
<evidence type="ECO:0000313" key="11">
    <source>
        <dbReference type="Proteomes" id="UP001596391"/>
    </source>
</evidence>
<dbReference type="EMBL" id="JBHSWI010000001">
    <property type="protein sequence ID" value="MFC6645544.1"/>
    <property type="molecule type" value="Genomic_DNA"/>
</dbReference>
<sequence length="201" mass="21501">MSVLQGAAPPSPPTLDDAAKQAFLWHVHDYLGEYARFADTKAAFAGTLAGGVLGALYGGGLFLPLFAASYRSWTTISWLTAGAGIVLATVIGLAISTVYPRLRSAGDQGFIFWRNIIAFKDATTFRTSFDSQSAHTLNEHLLNQNFAIAKHVCTPKYRKISVCLLLLGIGVALAAGAFLLKERPSPIGCKSCTTGLVRDQH</sequence>
<evidence type="ECO:0000256" key="7">
    <source>
        <dbReference type="ARBA" id="ARBA00023136"/>
    </source>
</evidence>
<feature type="transmembrane region" description="Helical" evidence="8">
    <location>
        <begin position="160"/>
        <end position="180"/>
    </location>
</feature>
<name>A0ABW1Z8M9_9BACT</name>
<protein>
    <submittedName>
        <fullName evidence="10">Pycsar system effector family protein</fullName>
    </submittedName>
</protein>
<keyword evidence="11" id="KW-1185">Reference proteome</keyword>
<organism evidence="10 11">
    <name type="scientific">Granulicella cerasi</name>
    <dbReference type="NCBI Taxonomy" id="741063"/>
    <lineage>
        <taxon>Bacteria</taxon>
        <taxon>Pseudomonadati</taxon>
        <taxon>Acidobacteriota</taxon>
        <taxon>Terriglobia</taxon>
        <taxon>Terriglobales</taxon>
        <taxon>Acidobacteriaceae</taxon>
        <taxon>Granulicella</taxon>
    </lineage>
</organism>
<dbReference type="RefSeq" id="WP_263371905.1">
    <property type="nucleotide sequence ID" value="NZ_JAGSYD010000003.1"/>
</dbReference>
<keyword evidence="4" id="KW-0547">Nucleotide-binding</keyword>